<feature type="transmembrane region" description="Helical" evidence="1">
    <location>
        <begin position="31"/>
        <end position="54"/>
    </location>
</feature>
<dbReference type="OrthoDB" id="1376015at2"/>
<feature type="transmembrane region" description="Helical" evidence="1">
    <location>
        <begin position="61"/>
        <end position="87"/>
    </location>
</feature>
<evidence type="ECO:0000256" key="1">
    <source>
        <dbReference type="SAM" id="Phobius"/>
    </source>
</evidence>
<dbReference type="Pfam" id="PF00884">
    <property type="entry name" value="Sulfatase"/>
    <property type="match status" value="1"/>
</dbReference>
<gene>
    <name evidence="3" type="ORF">RHIZ70_4290</name>
</gene>
<keyword evidence="1" id="KW-0472">Membrane</keyword>
<organism evidence="3 4">
    <name type="scientific">Ciceribacter selenitireducens ATCC BAA-1503</name>
    <dbReference type="NCBI Taxonomy" id="1336235"/>
    <lineage>
        <taxon>Bacteria</taxon>
        <taxon>Pseudomonadati</taxon>
        <taxon>Pseudomonadota</taxon>
        <taxon>Alphaproteobacteria</taxon>
        <taxon>Hyphomicrobiales</taxon>
        <taxon>Rhizobiaceae</taxon>
        <taxon>Ciceribacter</taxon>
    </lineage>
</organism>
<reference evidence="4" key="1">
    <citation type="submission" date="2018-07" db="EMBL/GenBank/DDBJ databases">
        <authorList>
            <person name="Peiro R."/>
            <person name="Begona"/>
            <person name="Cbmso G."/>
            <person name="Lopez M."/>
            <person name="Gonzalez S."/>
        </authorList>
    </citation>
    <scope>NUCLEOTIDE SEQUENCE [LARGE SCALE GENOMIC DNA]</scope>
</reference>
<dbReference type="SUPFAM" id="SSF53649">
    <property type="entry name" value="Alkaline phosphatase-like"/>
    <property type="match status" value="1"/>
</dbReference>
<name>A0A376AL98_9HYPH</name>
<dbReference type="EMBL" id="UEYP01000008">
    <property type="protein sequence ID" value="SSC68582.1"/>
    <property type="molecule type" value="Genomic_DNA"/>
</dbReference>
<proteinExistence type="predicted"/>
<evidence type="ECO:0000313" key="3">
    <source>
        <dbReference type="EMBL" id="SSC68582.1"/>
    </source>
</evidence>
<dbReference type="AlphaFoldDB" id="A0A376AL98"/>
<keyword evidence="4" id="KW-1185">Reference proteome</keyword>
<feature type="transmembrane region" description="Helical" evidence="1">
    <location>
        <begin position="7"/>
        <end position="25"/>
    </location>
</feature>
<evidence type="ECO:0000259" key="2">
    <source>
        <dbReference type="Pfam" id="PF00884"/>
    </source>
</evidence>
<feature type="domain" description="Sulfatase N-terminal" evidence="2">
    <location>
        <begin position="307"/>
        <end position="476"/>
    </location>
</feature>
<feature type="transmembrane region" description="Helical" evidence="1">
    <location>
        <begin position="151"/>
        <end position="170"/>
    </location>
</feature>
<evidence type="ECO:0000313" key="4">
    <source>
        <dbReference type="Proteomes" id="UP000254764"/>
    </source>
</evidence>
<dbReference type="Proteomes" id="UP000254764">
    <property type="component" value="Unassembled WGS sequence"/>
</dbReference>
<protein>
    <recommendedName>
        <fullName evidence="2">Sulfatase N-terminal domain-containing protein</fullName>
    </recommendedName>
</protein>
<dbReference type="Gene3D" id="3.40.720.10">
    <property type="entry name" value="Alkaline Phosphatase, subunit A"/>
    <property type="match status" value="1"/>
</dbReference>
<sequence length="537" mass="58611">MHVSGRRAVLSVVMFAVIGFTACMMPDNPGAFHPAAFLRIPLEVPLLAFALLLLPRRMAALVALLATAVVFCLLFLKLADVGVLSAFQRRFNPYLDLKMLFDGWNLLSGAIGKLGAALAIGLAAGALTALIGAFWWACIRMTRLGRQARRAAVAGFAIILAVGLGLLAGGSRVGLKDVAELRVAPYLGERLSLVARSVADIRRFEDELTADKGYAGGDGLFARIRGRDVILVFIESYGRSAIEDPRYGALIKPRLDSVDRQLQAAGFSAASGWTRSPTVGGLSWLAHGTLLSGLWVDSQARYDLLMKSERASLNRLFRDAGWRTVAVMPAITMDWPEAAYYGYDQILASKDLGYRGKPFNWVTMPDQYTLSAFDRLARQPARDAGEPVMAEIALISSHAPWTPVPKLIDWQAVGDGTVFNDQAESGDSPQVVWSDHDRVRRQYVETIDYTLETIGDYIARFGGDAVFIVLGDHQPAALVSGPDASRAVPFHVVSRDVSLIEAFRSDGFTMGMTPDDQGPEPSMDSMRDRLMRHFSAR</sequence>
<dbReference type="InterPro" id="IPR017850">
    <property type="entry name" value="Alkaline_phosphatase_core_sf"/>
</dbReference>
<dbReference type="STRING" id="1336235.GCA_000518785_00965"/>
<accession>A0A376AL98</accession>
<keyword evidence="1" id="KW-0812">Transmembrane</keyword>
<dbReference type="PROSITE" id="PS51257">
    <property type="entry name" value="PROKAR_LIPOPROTEIN"/>
    <property type="match status" value="1"/>
</dbReference>
<keyword evidence="1" id="KW-1133">Transmembrane helix</keyword>
<dbReference type="InterPro" id="IPR000917">
    <property type="entry name" value="Sulfatase_N"/>
</dbReference>
<feature type="transmembrane region" description="Helical" evidence="1">
    <location>
        <begin position="114"/>
        <end position="139"/>
    </location>
</feature>